<evidence type="ECO:0000259" key="4">
    <source>
        <dbReference type="Pfam" id="PF13193"/>
    </source>
</evidence>
<dbReference type="Pfam" id="PF00501">
    <property type="entry name" value="AMP-binding"/>
    <property type="match status" value="1"/>
</dbReference>
<comment type="caution">
    <text evidence="5">The sequence shown here is derived from an EMBL/GenBank/DDBJ whole genome shotgun (WGS) entry which is preliminary data.</text>
</comment>
<dbReference type="Proteomes" id="UP001620295">
    <property type="component" value="Unassembled WGS sequence"/>
</dbReference>
<evidence type="ECO:0000259" key="3">
    <source>
        <dbReference type="Pfam" id="PF00501"/>
    </source>
</evidence>
<dbReference type="PANTHER" id="PTHR43201">
    <property type="entry name" value="ACYL-COA SYNTHETASE"/>
    <property type="match status" value="1"/>
</dbReference>
<feature type="domain" description="AMP-binding enzyme C-terminal" evidence="4">
    <location>
        <begin position="399"/>
        <end position="474"/>
    </location>
</feature>
<dbReference type="PROSITE" id="PS00455">
    <property type="entry name" value="AMP_BINDING"/>
    <property type="match status" value="1"/>
</dbReference>
<dbReference type="InterPro" id="IPR020845">
    <property type="entry name" value="AMP-binding_CS"/>
</dbReference>
<dbReference type="Gene3D" id="3.30.300.30">
    <property type="match status" value="1"/>
</dbReference>
<evidence type="ECO:0000313" key="6">
    <source>
        <dbReference type="Proteomes" id="UP001620295"/>
    </source>
</evidence>
<sequence>MTLPGLLQTAAEVHGDRPFLRVGEVTRSYRQTREAAATMAGALAAHGCRPGDRIAAMTGNRVELVDLFLGAAWLGAELVPLNTGLRGRGLRHVLDQARPSHLLAEDETAERLPTAGFRGTLWRAGADDAPRPGCAPALPPAPVRPDDTACVLFTSGTTGTSRGVRCPHAQFVWWGRNVSDALRLTADDTLYTCLPLFHTNALGALAQAMTVGAAYALAPRFSASRYWTEAAGAGATVVYLLGAMVPMLLAQPPGAQDRAHRAVRGLSPATPAHAWRPFRERFGVTLVDGFGSTETNLVLGATPEEQRPGYIGTLREGFDARVVDERLVLVPDGTPGELLVRSHQPYAFATGYLGEPAERADAWRRTGDRVVREPDGWFRFVDRIKDVIRRRGENISSCEVETVVRAHPEVADAAVFPVPSELAEDEVMVAVVPRADTTVDPAGLIRHCERELPPFAVPRYVDTLRELPLTETGKVRKTVLRARGVTETTWDRVTAGTG</sequence>
<keyword evidence="6" id="KW-1185">Reference proteome</keyword>
<dbReference type="Gene3D" id="3.40.50.12780">
    <property type="entry name" value="N-terminal domain of ligase-like"/>
    <property type="match status" value="1"/>
</dbReference>
<accession>A0ABW8M877</accession>
<dbReference type="SUPFAM" id="SSF56801">
    <property type="entry name" value="Acetyl-CoA synthetase-like"/>
    <property type="match status" value="1"/>
</dbReference>
<reference evidence="5 6" key="1">
    <citation type="submission" date="2024-11" db="EMBL/GenBank/DDBJ databases">
        <title>The Natural Products Discovery Center: Release of the First 8490 Sequenced Strains for Exploring Actinobacteria Biosynthetic Diversity.</title>
        <authorList>
            <person name="Kalkreuter E."/>
            <person name="Kautsar S.A."/>
            <person name="Yang D."/>
            <person name="Bader C.D."/>
            <person name="Teijaro C.N."/>
            <person name="Fluegel L."/>
            <person name="Davis C.M."/>
            <person name="Simpson J.R."/>
            <person name="Lauterbach L."/>
            <person name="Steele A.D."/>
            <person name="Gui C."/>
            <person name="Meng S."/>
            <person name="Li G."/>
            <person name="Viehrig K."/>
            <person name="Ye F."/>
            <person name="Su P."/>
            <person name="Kiefer A.F."/>
            <person name="Nichols A."/>
            <person name="Cepeda A.J."/>
            <person name="Yan W."/>
            <person name="Fan B."/>
            <person name="Jiang Y."/>
            <person name="Adhikari A."/>
            <person name="Zheng C.-J."/>
            <person name="Schuster L."/>
            <person name="Cowan T.M."/>
            <person name="Smanski M.J."/>
            <person name="Chevrette M.G."/>
            <person name="De Carvalho L.P.S."/>
            <person name="Shen B."/>
        </authorList>
    </citation>
    <scope>NUCLEOTIDE SEQUENCE [LARGE SCALE GENOMIC DNA]</scope>
    <source>
        <strain evidence="5 6">NPDC020863</strain>
    </source>
</reference>
<keyword evidence="2" id="KW-0436">Ligase</keyword>
<name>A0ABW8M877_9ACTN</name>
<evidence type="ECO:0000313" key="5">
    <source>
        <dbReference type="EMBL" id="MFK4272651.1"/>
    </source>
</evidence>
<gene>
    <name evidence="5" type="ORF">ACI2L5_48415</name>
</gene>
<dbReference type="InterPro" id="IPR000873">
    <property type="entry name" value="AMP-dep_synth/lig_dom"/>
</dbReference>
<dbReference type="EMBL" id="JBJDQH010000029">
    <property type="protein sequence ID" value="MFK4272651.1"/>
    <property type="molecule type" value="Genomic_DNA"/>
</dbReference>
<comment type="similarity">
    <text evidence="1">Belongs to the ATP-dependent AMP-binding enzyme family.</text>
</comment>
<dbReference type="Pfam" id="PF13193">
    <property type="entry name" value="AMP-binding_C"/>
    <property type="match status" value="1"/>
</dbReference>
<dbReference type="InterPro" id="IPR025110">
    <property type="entry name" value="AMP-bd_C"/>
</dbReference>
<dbReference type="RefSeq" id="WP_358646608.1">
    <property type="nucleotide sequence ID" value="NZ_JBFACG010000033.1"/>
</dbReference>
<dbReference type="InterPro" id="IPR042099">
    <property type="entry name" value="ANL_N_sf"/>
</dbReference>
<evidence type="ECO:0000256" key="2">
    <source>
        <dbReference type="ARBA" id="ARBA00022598"/>
    </source>
</evidence>
<protein>
    <submittedName>
        <fullName evidence="5">AMP-binding protein</fullName>
    </submittedName>
</protein>
<proteinExistence type="inferred from homology"/>
<dbReference type="PANTHER" id="PTHR43201:SF5">
    <property type="entry name" value="MEDIUM-CHAIN ACYL-COA LIGASE ACSF2, MITOCHONDRIAL"/>
    <property type="match status" value="1"/>
</dbReference>
<organism evidence="5 6">
    <name type="scientific">Streptomyces milbemycinicus</name>
    <dbReference type="NCBI Taxonomy" id="476552"/>
    <lineage>
        <taxon>Bacteria</taxon>
        <taxon>Bacillati</taxon>
        <taxon>Actinomycetota</taxon>
        <taxon>Actinomycetes</taxon>
        <taxon>Kitasatosporales</taxon>
        <taxon>Streptomycetaceae</taxon>
        <taxon>Streptomyces</taxon>
    </lineage>
</organism>
<dbReference type="InterPro" id="IPR045851">
    <property type="entry name" value="AMP-bd_C_sf"/>
</dbReference>
<evidence type="ECO:0000256" key="1">
    <source>
        <dbReference type="ARBA" id="ARBA00006432"/>
    </source>
</evidence>
<feature type="domain" description="AMP-dependent synthetase/ligase" evidence="3">
    <location>
        <begin position="8"/>
        <end position="352"/>
    </location>
</feature>